<keyword evidence="7" id="KW-1185">Reference proteome</keyword>
<dbReference type="SUPFAM" id="SSF49482">
    <property type="entry name" value="Aromatic compound dioxygenase"/>
    <property type="match status" value="1"/>
</dbReference>
<organism evidence="6 7">
    <name type="scientific">Effrenium voratum</name>
    <dbReference type="NCBI Taxonomy" id="2562239"/>
    <lineage>
        <taxon>Eukaryota</taxon>
        <taxon>Sar</taxon>
        <taxon>Alveolata</taxon>
        <taxon>Dinophyceae</taxon>
        <taxon>Suessiales</taxon>
        <taxon>Symbiodiniaceae</taxon>
        <taxon>Effrenium</taxon>
    </lineage>
</organism>
<dbReference type="Proteomes" id="UP001178507">
    <property type="component" value="Unassembled WGS sequence"/>
</dbReference>
<evidence type="ECO:0000256" key="2">
    <source>
        <dbReference type="ARBA" id="ARBA00022679"/>
    </source>
</evidence>
<protein>
    <recommendedName>
        <fullName evidence="5">Intradiol ring-cleavage dioxygenases domain-containing protein</fullName>
    </recommendedName>
</protein>
<dbReference type="AlphaFoldDB" id="A0AA36IR30"/>
<dbReference type="EMBL" id="CAUJNA010002223">
    <property type="protein sequence ID" value="CAJ1391138.1"/>
    <property type="molecule type" value="Genomic_DNA"/>
</dbReference>
<reference evidence="6" key="1">
    <citation type="submission" date="2023-08" db="EMBL/GenBank/DDBJ databases">
        <authorList>
            <person name="Chen Y."/>
            <person name="Shah S."/>
            <person name="Dougan E. K."/>
            <person name="Thang M."/>
            <person name="Chan C."/>
        </authorList>
    </citation>
    <scope>NUCLEOTIDE SEQUENCE</scope>
</reference>
<dbReference type="InterPro" id="IPR013785">
    <property type="entry name" value="Aldolase_TIM"/>
</dbReference>
<dbReference type="InterPro" id="IPR012786">
    <property type="entry name" value="Protocat_dOase_a"/>
</dbReference>
<keyword evidence="3" id="KW-0479">Metal-binding</keyword>
<keyword evidence="2" id="KW-0808">Transferase</keyword>
<dbReference type="Pfam" id="PF00775">
    <property type="entry name" value="Dioxygenase_C"/>
    <property type="match status" value="1"/>
</dbReference>
<evidence type="ECO:0000256" key="3">
    <source>
        <dbReference type="ARBA" id="ARBA00022723"/>
    </source>
</evidence>
<dbReference type="PANTHER" id="PTHR37418:SF2">
    <property type="entry name" value="3-KETO-5-AMINOHEXANOATE CLEAVAGE ENZYME"/>
    <property type="match status" value="1"/>
</dbReference>
<dbReference type="Pfam" id="PF05853">
    <property type="entry name" value="BKACE"/>
    <property type="match status" value="1"/>
</dbReference>
<dbReference type="PANTHER" id="PTHR37418">
    <property type="entry name" value="3-KETO-5-AMINOHEXANOATE CLEAVAGE ENZYME-RELATED"/>
    <property type="match status" value="1"/>
</dbReference>
<dbReference type="Gene3D" id="2.60.130.10">
    <property type="entry name" value="Aromatic compound dioxygenase"/>
    <property type="match status" value="1"/>
</dbReference>
<comment type="cofactor">
    <cofactor evidence="1">
        <name>Zn(2+)</name>
        <dbReference type="ChEBI" id="CHEBI:29105"/>
    </cofactor>
</comment>
<evidence type="ECO:0000313" key="6">
    <source>
        <dbReference type="EMBL" id="CAJ1391138.1"/>
    </source>
</evidence>
<gene>
    <name evidence="6" type="ORF">EVOR1521_LOCUS16402</name>
</gene>
<evidence type="ECO:0000259" key="5">
    <source>
        <dbReference type="PROSITE" id="PS00083"/>
    </source>
</evidence>
<proteinExistence type="predicted"/>
<accession>A0AA36IR30</accession>
<sequence>MNPNVTGIHGVYETDLGTTMKTGAVRGEEITVTGTVTDGMGGVLKDAVLEIWQADADGLFNAPGETRGVADPEFSGWGRAAADLQTGEYRFDTVKPGRVPWRDGRLQAPHISMWIVARGINIGLHTRLYFDDEAEANSEDPVLTRIEHQHRVPTLLAARTADGLYRFDTTKPCIICVAITGSVPTKANNPALPVTIDEQLESTHEAFEAGASIVHAHVRNADETPTSDPEKFARLKEGLEKHCPGMVIQFSTGGRSGAGTERGGMLPLRPDMASLSVGSNNFPTRVYENPPDLVDWLAAEMRKYAVKPEIEAFDASHIFQAVAMWRDGRIPDTPYIQFVMGVKNAMPVDKPVFDFYVETVKRLVPDAEWCAAGIGPGQITVNEWSVAAGGHARTGLEDNVRLDKDTLAPSNAALVRRVVDICERHERPVATWQQARQMLGLRQAA</sequence>
<dbReference type="InterPro" id="IPR000627">
    <property type="entry name" value="Intradiol_dOase_C"/>
</dbReference>
<keyword evidence="4" id="KW-0862">Zinc</keyword>
<evidence type="ECO:0000313" key="7">
    <source>
        <dbReference type="Proteomes" id="UP001178507"/>
    </source>
</evidence>
<dbReference type="InterPro" id="IPR015889">
    <property type="entry name" value="Intradiol_dOase_core"/>
</dbReference>
<dbReference type="PROSITE" id="PS00083">
    <property type="entry name" value="INTRADIOL_DIOXYGENAS"/>
    <property type="match status" value="1"/>
</dbReference>
<dbReference type="GO" id="GO:0008199">
    <property type="term" value="F:ferric iron binding"/>
    <property type="evidence" value="ECO:0007669"/>
    <property type="project" value="InterPro"/>
</dbReference>
<comment type="caution">
    <text evidence="6">The sequence shown here is derived from an EMBL/GenBank/DDBJ whole genome shotgun (WGS) entry which is preliminary data.</text>
</comment>
<dbReference type="NCBIfam" id="TIGR02423">
    <property type="entry name" value="protocat_alph"/>
    <property type="match status" value="1"/>
</dbReference>
<dbReference type="GO" id="GO:0018578">
    <property type="term" value="F:protocatechuate 3,4-dioxygenase activity"/>
    <property type="evidence" value="ECO:0007669"/>
    <property type="project" value="InterPro"/>
</dbReference>
<name>A0AA36IR30_9DINO</name>
<evidence type="ECO:0000256" key="1">
    <source>
        <dbReference type="ARBA" id="ARBA00001947"/>
    </source>
</evidence>
<dbReference type="Gene3D" id="3.20.20.70">
    <property type="entry name" value="Aldolase class I"/>
    <property type="match status" value="1"/>
</dbReference>
<dbReference type="InterPro" id="IPR008567">
    <property type="entry name" value="BKACE"/>
</dbReference>
<evidence type="ECO:0000256" key="4">
    <source>
        <dbReference type="ARBA" id="ARBA00022833"/>
    </source>
</evidence>
<dbReference type="GO" id="GO:0043720">
    <property type="term" value="F:3-keto-5-aminohexanoate cleavage activity"/>
    <property type="evidence" value="ECO:0007669"/>
    <property type="project" value="InterPro"/>
</dbReference>
<feature type="domain" description="Intradiol ring-cleavage dioxygenases" evidence="5">
    <location>
        <begin position="32"/>
        <end position="60"/>
    </location>
</feature>